<sequence length="244" mass="28531">MNRDERQKPWGDGEDYNRYIVSELASFRKDAWKRQIGKHLNGRKGLKILDAGTGPGFFACILSEEGQQVTGIDYSDGMIACAKNNAEKLGVSADFKKMDLNHLEFADEEFDVIVTRNVTWTLEYPKQVYNEWKRILKKNGKLLIYDANWHLHFFDEEKLRRVREREERYLHKYGQKEVVAIENMEFFAASPLTSTLRPVWDKQTLENIGMSVQIKDNIGENVYEEWEKDLYGESPLFEICATKC</sequence>
<dbReference type="AlphaFoldDB" id="A0A2S6HVT4"/>
<evidence type="ECO:0000313" key="3">
    <source>
        <dbReference type="Proteomes" id="UP000237749"/>
    </source>
</evidence>
<dbReference type="GO" id="GO:0032259">
    <property type="term" value="P:methylation"/>
    <property type="evidence" value="ECO:0007669"/>
    <property type="project" value="UniProtKB-KW"/>
</dbReference>
<keyword evidence="3" id="KW-1185">Reference proteome</keyword>
<proteinExistence type="predicted"/>
<dbReference type="RefSeq" id="WP_104436036.1">
    <property type="nucleotide sequence ID" value="NZ_PTJA01000003.1"/>
</dbReference>
<accession>A0A2S6HVT4</accession>
<comment type="caution">
    <text evidence="2">The sequence shown here is derived from an EMBL/GenBank/DDBJ whole genome shotgun (WGS) entry which is preliminary data.</text>
</comment>
<dbReference type="PANTHER" id="PTHR42912:SF80">
    <property type="entry name" value="METHYLTRANSFERASE DOMAIN-CONTAINING PROTEIN"/>
    <property type="match status" value="1"/>
</dbReference>
<gene>
    <name evidence="2" type="ORF">BXY41_103183</name>
</gene>
<dbReference type="InterPro" id="IPR050508">
    <property type="entry name" value="Methyltransf_Superfamily"/>
</dbReference>
<organism evidence="2 3">
    <name type="scientific">Lacrimispora xylanisolvens</name>
    <dbReference type="NCBI Taxonomy" id="384636"/>
    <lineage>
        <taxon>Bacteria</taxon>
        <taxon>Bacillati</taxon>
        <taxon>Bacillota</taxon>
        <taxon>Clostridia</taxon>
        <taxon>Lachnospirales</taxon>
        <taxon>Lachnospiraceae</taxon>
        <taxon>Lacrimispora</taxon>
    </lineage>
</organism>
<dbReference type="Proteomes" id="UP000237749">
    <property type="component" value="Unassembled WGS sequence"/>
</dbReference>
<keyword evidence="2" id="KW-0489">Methyltransferase</keyword>
<dbReference type="InterPro" id="IPR013216">
    <property type="entry name" value="Methyltransf_11"/>
</dbReference>
<name>A0A2S6HVT4_9FIRM</name>
<dbReference type="OrthoDB" id="9808140at2"/>
<keyword evidence="2" id="KW-0808">Transferase</keyword>
<dbReference type="GO" id="GO:0008757">
    <property type="term" value="F:S-adenosylmethionine-dependent methyltransferase activity"/>
    <property type="evidence" value="ECO:0007669"/>
    <property type="project" value="InterPro"/>
</dbReference>
<dbReference type="InterPro" id="IPR029063">
    <property type="entry name" value="SAM-dependent_MTases_sf"/>
</dbReference>
<dbReference type="SUPFAM" id="SSF53335">
    <property type="entry name" value="S-adenosyl-L-methionine-dependent methyltransferases"/>
    <property type="match status" value="1"/>
</dbReference>
<reference evidence="2 3" key="1">
    <citation type="submission" date="2018-02" db="EMBL/GenBank/DDBJ databases">
        <title>Genomic Encyclopedia of Archaeal and Bacterial Type Strains, Phase II (KMG-II): from individual species to whole genera.</title>
        <authorList>
            <person name="Goeker M."/>
        </authorList>
    </citation>
    <scope>NUCLEOTIDE SEQUENCE [LARGE SCALE GENOMIC DNA]</scope>
    <source>
        <strain evidence="2 3">DSM 3808</strain>
    </source>
</reference>
<dbReference type="Gene3D" id="3.40.50.150">
    <property type="entry name" value="Vaccinia Virus protein VP39"/>
    <property type="match status" value="1"/>
</dbReference>
<dbReference type="CDD" id="cd02440">
    <property type="entry name" value="AdoMet_MTases"/>
    <property type="match status" value="1"/>
</dbReference>
<evidence type="ECO:0000313" key="2">
    <source>
        <dbReference type="EMBL" id="PPK81973.1"/>
    </source>
</evidence>
<dbReference type="EMBL" id="PTJA01000003">
    <property type="protein sequence ID" value="PPK81973.1"/>
    <property type="molecule type" value="Genomic_DNA"/>
</dbReference>
<dbReference type="Pfam" id="PF08241">
    <property type="entry name" value="Methyltransf_11"/>
    <property type="match status" value="1"/>
</dbReference>
<evidence type="ECO:0000259" key="1">
    <source>
        <dbReference type="Pfam" id="PF08241"/>
    </source>
</evidence>
<protein>
    <submittedName>
        <fullName evidence="2">Methyltransferase family protein</fullName>
    </submittedName>
</protein>
<dbReference type="PANTHER" id="PTHR42912">
    <property type="entry name" value="METHYLTRANSFERASE"/>
    <property type="match status" value="1"/>
</dbReference>
<feature type="domain" description="Methyltransferase type 11" evidence="1">
    <location>
        <begin position="49"/>
        <end position="144"/>
    </location>
</feature>